<dbReference type="GO" id="GO:0005737">
    <property type="term" value="C:cytoplasm"/>
    <property type="evidence" value="ECO:0007669"/>
    <property type="project" value="TreeGrafter"/>
</dbReference>
<dbReference type="Gene3D" id="3.40.630.30">
    <property type="match status" value="1"/>
</dbReference>
<keyword evidence="2" id="KW-0012">Acyltransferase</keyword>
<dbReference type="EMBL" id="WHUG01000007">
    <property type="protein sequence ID" value="MQA40128.1"/>
    <property type="molecule type" value="Genomic_DNA"/>
</dbReference>
<keyword evidence="1 5" id="KW-0808">Transferase</keyword>
<reference evidence="5 6" key="1">
    <citation type="submission" date="2019-10" db="EMBL/GenBank/DDBJ databases">
        <title>Two novel species isolated from a subtropical stream in China.</title>
        <authorList>
            <person name="Lu H."/>
        </authorList>
    </citation>
    <scope>NUCLEOTIDE SEQUENCE [LARGE SCALE GENOMIC DNA]</scope>
    <source>
        <strain evidence="5 6">FT29W</strain>
    </source>
</reference>
<sequence length="172" mass="19396">MNDIIIKTLQTQDAAPLLQFELENRAWFEQYIAPRDESFYTPHGVQRHIEHYLDGYANGTWHPCLLLDTGGRVVGRANLKDINRHTASAEAGYRIARDAAGQGLATRALQHLIALAQEQWRLQQLQAYVTDNNLASVRVLNKCAFVQGPYQDGMECVAGTLYGGHQFTRTLR</sequence>
<name>A0A6A7N5G6_9BURK</name>
<dbReference type="SUPFAM" id="SSF55729">
    <property type="entry name" value="Acyl-CoA N-acyltransferases (Nat)"/>
    <property type="match status" value="1"/>
</dbReference>
<comment type="similarity">
    <text evidence="3">Belongs to the acetyltransferase family. RimJ subfamily.</text>
</comment>
<dbReference type="InterPro" id="IPR000182">
    <property type="entry name" value="GNAT_dom"/>
</dbReference>
<protein>
    <submittedName>
        <fullName evidence="5">GNAT family N-acetyltransferase</fullName>
    </submittedName>
</protein>
<keyword evidence="6" id="KW-1185">Reference proteome</keyword>
<dbReference type="Pfam" id="PF13302">
    <property type="entry name" value="Acetyltransf_3"/>
    <property type="match status" value="1"/>
</dbReference>
<accession>A0A6A7N5G6</accession>
<dbReference type="RefSeq" id="WP_152839347.1">
    <property type="nucleotide sequence ID" value="NZ_WHUG01000007.1"/>
</dbReference>
<gene>
    <name evidence="5" type="ORF">GEV02_18415</name>
</gene>
<evidence type="ECO:0000313" key="6">
    <source>
        <dbReference type="Proteomes" id="UP000440498"/>
    </source>
</evidence>
<dbReference type="PROSITE" id="PS51186">
    <property type="entry name" value="GNAT"/>
    <property type="match status" value="1"/>
</dbReference>
<dbReference type="InterPro" id="IPR016181">
    <property type="entry name" value="Acyl_CoA_acyltransferase"/>
</dbReference>
<dbReference type="CDD" id="cd04301">
    <property type="entry name" value="NAT_SF"/>
    <property type="match status" value="1"/>
</dbReference>
<comment type="caution">
    <text evidence="5">The sequence shown here is derived from an EMBL/GenBank/DDBJ whole genome shotgun (WGS) entry which is preliminary data.</text>
</comment>
<dbReference type="GO" id="GO:0008999">
    <property type="term" value="F:protein-N-terminal-alanine acetyltransferase activity"/>
    <property type="evidence" value="ECO:0007669"/>
    <property type="project" value="TreeGrafter"/>
</dbReference>
<evidence type="ECO:0000313" key="5">
    <source>
        <dbReference type="EMBL" id="MQA40128.1"/>
    </source>
</evidence>
<evidence type="ECO:0000256" key="2">
    <source>
        <dbReference type="ARBA" id="ARBA00023315"/>
    </source>
</evidence>
<dbReference type="AlphaFoldDB" id="A0A6A7N5G6"/>
<feature type="domain" description="N-acetyltransferase" evidence="4">
    <location>
        <begin position="4"/>
        <end position="172"/>
    </location>
</feature>
<dbReference type="PANTHER" id="PTHR43792:SF8">
    <property type="entry name" value="[RIBOSOMAL PROTEIN US5]-ALANINE N-ACETYLTRANSFERASE"/>
    <property type="match status" value="1"/>
</dbReference>
<evidence type="ECO:0000256" key="1">
    <source>
        <dbReference type="ARBA" id="ARBA00022679"/>
    </source>
</evidence>
<evidence type="ECO:0000259" key="4">
    <source>
        <dbReference type="PROSITE" id="PS51186"/>
    </source>
</evidence>
<proteinExistence type="inferred from homology"/>
<organism evidence="5 6">
    <name type="scientific">Rugamonas aquatica</name>
    <dbReference type="NCBI Taxonomy" id="2743357"/>
    <lineage>
        <taxon>Bacteria</taxon>
        <taxon>Pseudomonadati</taxon>
        <taxon>Pseudomonadota</taxon>
        <taxon>Betaproteobacteria</taxon>
        <taxon>Burkholderiales</taxon>
        <taxon>Oxalobacteraceae</taxon>
        <taxon>Telluria group</taxon>
        <taxon>Rugamonas</taxon>
    </lineage>
</organism>
<dbReference type="Proteomes" id="UP000440498">
    <property type="component" value="Unassembled WGS sequence"/>
</dbReference>
<evidence type="ECO:0000256" key="3">
    <source>
        <dbReference type="ARBA" id="ARBA00038502"/>
    </source>
</evidence>
<dbReference type="PANTHER" id="PTHR43792">
    <property type="entry name" value="GNAT FAMILY, PUTATIVE (AFU_ORTHOLOGUE AFUA_3G00765)-RELATED-RELATED"/>
    <property type="match status" value="1"/>
</dbReference>
<dbReference type="InterPro" id="IPR051531">
    <property type="entry name" value="N-acetyltransferase"/>
</dbReference>